<evidence type="ECO:0000256" key="2">
    <source>
        <dbReference type="ARBA" id="ARBA00022692"/>
    </source>
</evidence>
<dbReference type="HAMAP" id="MF_01386">
    <property type="entry name" value="PSII_PsbX_1"/>
    <property type="match status" value="1"/>
</dbReference>
<keyword evidence="5 6" id="KW-0604">Photosystem II</keyword>
<gene>
    <name evidence="6" type="primary">psbX</name>
    <name evidence="7" type="ORF">C7B64_13335</name>
</gene>
<evidence type="ECO:0000313" key="7">
    <source>
        <dbReference type="EMBL" id="PSB02419.1"/>
    </source>
</evidence>
<protein>
    <recommendedName>
        <fullName evidence="6">Photosystem II reaction center protein X</fullName>
    </recommendedName>
</protein>
<evidence type="ECO:0000313" key="8">
    <source>
        <dbReference type="Proteomes" id="UP000238762"/>
    </source>
</evidence>
<evidence type="ECO:0000256" key="3">
    <source>
        <dbReference type="ARBA" id="ARBA00022989"/>
    </source>
</evidence>
<name>A0A2T1C2C7_9CYAN</name>
<dbReference type="GO" id="GO:0015979">
    <property type="term" value="P:photosynthesis"/>
    <property type="evidence" value="ECO:0007669"/>
    <property type="project" value="UniProtKB-UniRule"/>
</dbReference>
<feature type="transmembrane region" description="Helical" evidence="6">
    <location>
        <begin position="6"/>
        <end position="30"/>
    </location>
</feature>
<comment type="similarity">
    <text evidence="6">Belongs to the PsbX family. Type 1 subfamily.</text>
</comment>
<reference evidence="7 8" key="2">
    <citation type="submission" date="2018-03" db="EMBL/GenBank/DDBJ databases">
        <title>The ancient ancestry and fast evolution of plastids.</title>
        <authorList>
            <person name="Moore K.R."/>
            <person name="Magnabosco C."/>
            <person name="Momper L."/>
            <person name="Gold D.A."/>
            <person name="Bosak T."/>
            <person name="Fournier G.P."/>
        </authorList>
    </citation>
    <scope>NUCLEOTIDE SEQUENCE [LARGE SCALE GENOMIC DNA]</scope>
    <source>
        <strain evidence="7 8">CCAP 1448/3</strain>
    </source>
</reference>
<comment type="function">
    <text evidence="6">Involved in the binding and/or turnover of quinones at the Q(B) site of photosystem II (PSII). PSII is a light-driven water plastoquinone oxidoreductase, using light energy to abstract electrons from H(2)O, generating a proton gradient subsequently used for ATP formation.</text>
</comment>
<reference evidence="7 8" key="1">
    <citation type="submission" date="2018-02" db="EMBL/GenBank/DDBJ databases">
        <authorList>
            <person name="Cohen D.B."/>
            <person name="Kent A.D."/>
        </authorList>
    </citation>
    <scope>NUCLEOTIDE SEQUENCE [LARGE SCALE GENOMIC DNA]</scope>
    <source>
        <strain evidence="7 8">CCAP 1448/3</strain>
    </source>
</reference>
<evidence type="ECO:0000256" key="1">
    <source>
        <dbReference type="ARBA" id="ARBA00022531"/>
    </source>
</evidence>
<evidence type="ECO:0000256" key="5">
    <source>
        <dbReference type="ARBA" id="ARBA00023276"/>
    </source>
</evidence>
<dbReference type="EMBL" id="PVWJ01000061">
    <property type="protein sequence ID" value="PSB02419.1"/>
    <property type="molecule type" value="Genomic_DNA"/>
</dbReference>
<dbReference type="Proteomes" id="UP000238762">
    <property type="component" value="Unassembled WGS sequence"/>
</dbReference>
<accession>A0A2T1C2C7</accession>
<dbReference type="GO" id="GO:0009523">
    <property type="term" value="C:photosystem II"/>
    <property type="evidence" value="ECO:0007669"/>
    <property type="project" value="UniProtKB-KW"/>
</dbReference>
<proteinExistence type="inferred from homology"/>
<dbReference type="Pfam" id="PF06596">
    <property type="entry name" value="PsbX"/>
    <property type="match status" value="1"/>
</dbReference>
<evidence type="ECO:0000256" key="6">
    <source>
        <dbReference type="HAMAP-Rule" id="MF_01386"/>
    </source>
</evidence>
<keyword evidence="8" id="KW-1185">Reference proteome</keyword>
<dbReference type="OrthoDB" id="541645at2"/>
<keyword evidence="6" id="KW-0793">Thylakoid</keyword>
<keyword evidence="4 6" id="KW-0472">Membrane</keyword>
<comment type="subunit">
    <text evidence="6">PSII is composed of 1 copy each of membrane proteins PsbA, PsbB, PsbC, PsbD, PsbE, PsbF, PsbH, PsbI, PsbJ, PsbK, PsbL, PsbM, PsbT, PsbX, PsbY, PsbZ, Psb30/Ycf12, peripheral proteins PsbO, CyanoQ (PsbQ), PsbU, PsbV and a large number of cofactors. It forms dimeric complexes.</text>
</comment>
<organism evidence="7 8">
    <name type="scientific">Merismopedia glauca CCAP 1448/3</name>
    <dbReference type="NCBI Taxonomy" id="1296344"/>
    <lineage>
        <taxon>Bacteria</taxon>
        <taxon>Bacillati</taxon>
        <taxon>Cyanobacteriota</taxon>
        <taxon>Cyanophyceae</taxon>
        <taxon>Synechococcales</taxon>
        <taxon>Merismopediaceae</taxon>
        <taxon>Merismopedia</taxon>
    </lineage>
</organism>
<sequence length="39" mass="4303">MTPSLVNFFWSLLLGAVIVVIPVTGALIFISQKDKIQRS</sequence>
<comment type="subcellular location">
    <subcellularLocation>
        <location evidence="6">Cellular thylakoid membrane</location>
        <topology evidence="6">Single-pass membrane protein</topology>
    </subcellularLocation>
</comment>
<dbReference type="RefSeq" id="WP_106289151.1">
    <property type="nucleotide sequence ID" value="NZ_CAWNTC010000069.1"/>
</dbReference>
<comment type="caution">
    <text evidence="7">The sequence shown here is derived from an EMBL/GenBank/DDBJ whole genome shotgun (WGS) entry which is preliminary data.</text>
</comment>
<keyword evidence="1 6" id="KW-0602">Photosynthesis</keyword>
<keyword evidence="2 6" id="KW-0812">Transmembrane</keyword>
<keyword evidence="3 6" id="KW-1133">Transmembrane helix</keyword>
<dbReference type="AlphaFoldDB" id="A0A2T1C2C7"/>
<dbReference type="GO" id="GO:0031676">
    <property type="term" value="C:plasma membrane-derived thylakoid membrane"/>
    <property type="evidence" value="ECO:0007669"/>
    <property type="project" value="UniProtKB-SubCell"/>
</dbReference>
<dbReference type="InterPro" id="IPR009518">
    <property type="entry name" value="PSII_PsbX"/>
</dbReference>
<evidence type="ECO:0000256" key="4">
    <source>
        <dbReference type="ARBA" id="ARBA00023136"/>
    </source>
</evidence>
<dbReference type="InterPro" id="IPR023431">
    <property type="entry name" value="PSII_PsbX_type_1_subfam"/>
</dbReference>
<dbReference type="Gene3D" id="1.20.5.510">
    <property type="entry name" value="Single helix bin"/>
    <property type="match status" value="1"/>
</dbReference>